<feature type="transmembrane region" description="Helical" evidence="6">
    <location>
        <begin position="259"/>
        <end position="278"/>
    </location>
</feature>
<feature type="transmembrane region" description="Helical" evidence="6">
    <location>
        <begin position="220"/>
        <end position="239"/>
    </location>
</feature>
<evidence type="ECO:0000313" key="9">
    <source>
        <dbReference type="Proteomes" id="UP000007110"/>
    </source>
</evidence>
<dbReference type="GeneID" id="577082"/>
<evidence type="ECO:0000313" key="8">
    <source>
        <dbReference type="EnsemblMetazoa" id="XP_030843936"/>
    </source>
</evidence>
<feature type="transmembrane region" description="Helical" evidence="6">
    <location>
        <begin position="411"/>
        <end position="433"/>
    </location>
</feature>
<feature type="transmembrane region" description="Helical" evidence="6">
    <location>
        <begin position="119"/>
        <end position="142"/>
    </location>
</feature>
<keyword evidence="9" id="KW-1185">Reference proteome</keyword>
<dbReference type="AlphaFoldDB" id="A0A7M7NZH8"/>
<dbReference type="OMA" id="AICYTVC"/>
<evidence type="ECO:0000256" key="1">
    <source>
        <dbReference type="ARBA" id="ARBA00004370"/>
    </source>
</evidence>
<dbReference type="GO" id="GO:0015179">
    <property type="term" value="F:L-amino acid transmembrane transporter activity"/>
    <property type="evidence" value="ECO:0000318"/>
    <property type="project" value="GO_Central"/>
</dbReference>
<feature type="transmembrane region" description="Helical" evidence="6">
    <location>
        <begin position="180"/>
        <end position="200"/>
    </location>
</feature>
<accession>A0A7M7NZH8</accession>
<organism evidence="8 9">
    <name type="scientific">Strongylocentrotus purpuratus</name>
    <name type="common">Purple sea urchin</name>
    <dbReference type="NCBI Taxonomy" id="7668"/>
    <lineage>
        <taxon>Eukaryota</taxon>
        <taxon>Metazoa</taxon>
        <taxon>Echinodermata</taxon>
        <taxon>Eleutherozoa</taxon>
        <taxon>Echinozoa</taxon>
        <taxon>Echinoidea</taxon>
        <taxon>Euechinoidea</taxon>
        <taxon>Echinacea</taxon>
        <taxon>Camarodonta</taxon>
        <taxon>Echinidea</taxon>
        <taxon>Strongylocentrotidae</taxon>
        <taxon>Strongylocentrotus</taxon>
    </lineage>
</organism>
<reference evidence="9" key="1">
    <citation type="submission" date="2015-02" db="EMBL/GenBank/DDBJ databases">
        <title>Genome sequencing for Strongylocentrotus purpuratus.</title>
        <authorList>
            <person name="Murali S."/>
            <person name="Liu Y."/>
            <person name="Vee V."/>
            <person name="English A."/>
            <person name="Wang M."/>
            <person name="Skinner E."/>
            <person name="Han Y."/>
            <person name="Muzny D.M."/>
            <person name="Worley K.C."/>
            <person name="Gibbs R.A."/>
        </authorList>
    </citation>
    <scope>NUCLEOTIDE SEQUENCE</scope>
</reference>
<feature type="transmembrane region" description="Helical" evidence="6">
    <location>
        <begin position="298"/>
        <end position="320"/>
    </location>
</feature>
<keyword evidence="4 6" id="KW-1133">Transmembrane helix</keyword>
<dbReference type="KEGG" id="spu:577082"/>
<evidence type="ECO:0000256" key="6">
    <source>
        <dbReference type="SAM" id="Phobius"/>
    </source>
</evidence>
<feature type="transmembrane region" description="Helical" evidence="6">
    <location>
        <begin position="63"/>
        <end position="85"/>
    </location>
</feature>
<dbReference type="InParanoid" id="A0A7M7NZH8"/>
<dbReference type="FunFam" id="1.20.1740.10:FF:000052">
    <property type="entry name" value="Lysine histidine transporter-like 3"/>
    <property type="match status" value="1"/>
</dbReference>
<evidence type="ECO:0000256" key="2">
    <source>
        <dbReference type="ARBA" id="ARBA00022448"/>
    </source>
</evidence>
<feature type="domain" description="Amino acid transporter transmembrane" evidence="7">
    <location>
        <begin position="36"/>
        <end position="391"/>
    </location>
</feature>
<keyword evidence="5 6" id="KW-0472">Membrane</keyword>
<sequence>MPGFNWFKMKGKEDEESIIPEANMNQPVVSAAKGLGALTTGIFIVGEMAGTGVLALPRAIVDAGWVGLPLIIIAAIMSSYTGVVLGRCWTIIKDRFPEKYAGHTRYPYPAIGFEAYGKLGSYVVTFCVNATLFGVSTVFLLLAASNMELLVGKGFSFCYWLPVIAAFLIPLTWLGTPKDFWPVAIVAMATTSIACVLLFIQILTEIDDYPDTKHTSPSFVSFFVAFGTIIFAFGGHAAFPTIQHDMRDPKLFPKSISIAYSIIILMYFPVAAAGYFVYGDLFITENTDYILDIIYKGVIHKIVTVMILLHLVFGFVIVINPLCQQIEEVLHIPIHFSWKRMVLRTLVVGLVLFTGETIPHFGAILSLVGGSTVTFLTFVFPSLFYLRLLYDGSQTDSALQSSIRRLAFHHKVIHAEIILVGVIGGVASTYSVVYSIASGQSSFTVPCYVNITAAHL</sequence>
<dbReference type="EnsemblMetazoa" id="XM_030988076">
    <property type="protein sequence ID" value="XP_030843936"/>
    <property type="gene ID" value="LOC577082"/>
</dbReference>
<dbReference type="GO" id="GO:0005774">
    <property type="term" value="C:vacuolar membrane"/>
    <property type="evidence" value="ECO:0000318"/>
    <property type="project" value="GO_Central"/>
</dbReference>
<name>A0A7M7NZH8_STRPU</name>
<keyword evidence="3 6" id="KW-0812">Transmembrane</keyword>
<reference evidence="8" key="2">
    <citation type="submission" date="2021-01" db="UniProtKB">
        <authorList>
            <consortium name="EnsemblMetazoa"/>
        </authorList>
    </citation>
    <scope>IDENTIFICATION</scope>
</reference>
<comment type="subcellular location">
    <subcellularLocation>
        <location evidence="1">Membrane</location>
    </subcellularLocation>
</comment>
<keyword evidence="2" id="KW-0813">Transport</keyword>
<dbReference type="RefSeq" id="XP_030843936.1">
    <property type="nucleotide sequence ID" value="XM_030988076.1"/>
</dbReference>
<dbReference type="PANTHER" id="PTHR48017">
    <property type="entry name" value="OS05G0424000 PROTEIN-RELATED"/>
    <property type="match status" value="1"/>
</dbReference>
<dbReference type="InterPro" id="IPR013057">
    <property type="entry name" value="AA_transpt_TM"/>
</dbReference>
<evidence type="ECO:0000256" key="4">
    <source>
        <dbReference type="ARBA" id="ARBA00022989"/>
    </source>
</evidence>
<feature type="transmembrane region" description="Helical" evidence="6">
    <location>
        <begin position="34"/>
        <end position="57"/>
    </location>
</feature>
<evidence type="ECO:0000259" key="7">
    <source>
        <dbReference type="Pfam" id="PF01490"/>
    </source>
</evidence>
<proteinExistence type="predicted"/>
<dbReference type="GO" id="GO:0003333">
    <property type="term" value="P:amino acid transmembrane transport"/>
    <property type="evidence" value="ECO:0000318"/>
    <property type="project" value="GO_Central"/>
</dbReference>
<dbReference type="Proteomes" id="UP000007110">
    <property type="component" value="Unassembled WGS sequence"/>
</dbReference>
<feature type="transmembrane region" description="Helical" evidence="6">
    <location>
        <begin position="364"/>
        <end position="390"/>
    </location>
</feature>
<dbReference type="Pfam" id="PF01490">
    <property type="entry name" value="Aa_trans"/>
    <property type="match status" value="1"/>
</dbReference>
<evidence type="ECO:0000256" key="3">
    <source>
        <dbReference type="ARBA" id="ARBA00022692"/>
    </source>
</evidence>
<protein>
    <recommendedName>
        <fullName evidence="7">Amino acid transporter transmembrane domain-containing protein</fullName>
    </recommendedName>
</protein>
<dbReference type="Gene3D" id="1.20.1740.10">
    <property type="entry name" value="Amino acid/polyamine transporter I"/>
    <property type="match status" value="1"/>
</dbReference>
<dbReference type="OrthoDB" id="655540at2759"/>
<feature type="transmembrane region" description="Helical" evidence="6">
    <location>
        <begin position="154"/>
        <end position="173"/>
    </location>
</feature>
<evidence type="ECO:0000256" key="5">
    <source>
        <dbReference type="ARBA" id="ARBA00023136"/>
    </source>
</evidence>